<dbReference type="AlphaFoldDB" id="A0A7W6RHZ6"/>
<comment type="caution">
    <text evidence="2">The sequence shown here is derived from an EMBL/GenBank/DDBJ whole genome shotgun (WGS) entry which is preliminary data.</text>
</comment>
<evidence type="ECO:0000313" key="2">
    <source>
        <dbReference type="EMBL" id="MBB4268243.1"/>
    </source>
</evidence>
<evidence type="ECO:0000313" key="3">
    <source>
        <dbReference type="Proteomes" id="UP000554286"/>
    </source>
</evidence>
<dbReference type="EMBL" id="JACIGK010000067">
    <property type="protein sequence ID" value="MBB4268243.1"/>
    <property type="molecule type" value="Genomic_DNA"/>
</dbReference>
<feature type="region of interest" description="Disordered" evidence="1">
    <location>
        <begin position="47"/>
        <end position="90"/>
    </location>
</feature>
<protein>
    <submittedName>
        <fullName evidence="2">Uncharacterized protein</fullName>
    </submittedName>
</protein>
<dbReference type="RefSeq" id="WP_184049057.1">
    <property type="nucleotide sequence ID" value="NZ_JACIGK010000067.1"/>
</dbReference>
<evidence type="ECO:0000256" key="1">
    <source>
        <dbReference type="SAM" id="MobiDB-lite"/>
    </source>
</evidence>
<reference evidence="2 3" key="1">
    <citation type="submission" date="2020-08" db="EMBL/GenBank/DDBJ databases">
        <title>Genome sequencing of Purple Non-Sulfur Bacteria from various extreme environments.</title>
        <authorList>
            <person name="Mayer M."/>
        </authorList>
    </citation>
    <scope>NUCLEOTIDE SEQUENCE [LARGE SCALE GENOMIC DNA]</scope>
    <source>
        <strain evidence="2 3">JA131</strain>
    </source>
</reference>
<organism evidence="2 3">
    <name type="scientific">Roseospira visakhapatnamensis</name>
    <dbReference type="NCBI Taxonomy" id="390880"/>
    <lineage>
        <taxon>Bacteria</taxon>
        <taxon>Pseudomonadati</taxon>
        <taxon>Pseudomonadota</taxon>
        <taxon>Alphaproteobacteria</taxon>
        <taxon>Rhodospirillales</taxon>
        <taxon>Rhodospirillaceae</taxon>
        <taxon>Roseospira</taxon>
    </lineage>
</organism>
<sequence length="149" mass="15151">MAVTMAKPAVAAPSSTAPQRVGPLTRVGSGASQPEFQVPEVDSIMGVGARAPDTDPSAGWLGSGGEGGGRRRPAGQEIARGTRETPAAVRPTTVSDVILASQIATRRLGPVPMPRSEVTVAVGVYDHAIQAVTGTLPRTFLGTSLDVAL</sequence>
<dbReference type="Proteomes" id="UP000554286">
    <property type="component" value="Unassembled WGS sequence"/>
</dbReference>
<gene>
    <name evidence="2" type="ORF">GGD89_003907</name>
</gene>
<proteinExistence type="predicted"/>
<keyword evidence="3" id="KW-1185">Reference proteome</keyword>
<name>A0A7W6RHZ6_9PROT</name>
<accession>A0A7W6RHZ6</accession>
<feature type="region of interest" description="Disordered" evidence="1">
    <location>
        <begin position="1"/>
        <end position="35"/>
    </location>
</feature>